<evidence type="ECO:0000259" key="8">
    <source>
        <dbReference type="PROSITE" id="PS51007"/>
    </source>
</evidence>
<dbReference type="PANTHER" id="PTHR33751:SF9">
    <property type="entry name" value="CYTOCHROME C4"/>
    <property type="match status" value="1"/>
</dbReference>
<feature type="domain" description="Cytochrome c" evidence="8">
    <location>
        <begin position="166"/>
        <end position="254"/>
    </location>
</feature>
<keyword evidence="3 6" id="KW-0479">Metal-binding</keyword>
<dbReference type="EMBL" id="JACRIW010000079">
    <property type="protein sequence ID" value="MBI5170042.1"/>
    <property type="molecule type" value="Genomic_DNA"/>
</dbReference>
<dbReference type="PANTHER" id="PTHR33751">
    <property type="entry name" value="CBB3-TYPE CYTOCHROME C OXIDASE SUBUNIT FIXP"/>
    <property type="match status" value="1"/>
</dbReference>
<keyword evidence="5 6" id="KW-0408">Iron</keyword>
<evidence type="ECO:0000256" key="4">
    <source>
        <dbReference type="ARBA" id="ARBA00022982"/>
    </source>
</evidence>
<dbReference type="InterPro" id="IPR036909">
    <property type="entry name" value="Cyt_c-like_dom_sf"/>
</dbReference>
<evidence type="ECO:0000256" key="7">
    <source>
        <dbReference type="SAM" id="MobiDB-lite"/>
    </source>
</evidence>
<dbReference type="SUPFAM" id="SSF46626">
    <property type="entry name" value="Cytochrome c"/>
    <property type="match status" value="2"/>
</dbReference>
<dbReference type="Gene3D" id="1.10.760.10">
    <property type="entry name" value="Cytochrome c-like domain"/>
    <property type="match status" value="2"/>
</dbReference>
<evidence type="ECO:0000313" key="10">
    <source>
        <dbReference type="Proteomes" id="UP000696931"/>
    </source>
</evidence>
<keyword evidence="1" id="KW-0813">Transport</keyword>
<dbReference type="InterPro" id="IPR050597">
    <property type="entry name" value="Cytochrome_c_Oxidase_Subunit"/>
</dbReference>
<comment type="caution">
    <text evidence="9">The sequence shown here is derived from an EMBL/GenBank/DDBJ whole genome shotgun (WGS) entry which is preliminary data.</text>
</comment>
<organism evidence="9 10">
    <name type="scientific">Eiseniibacteriota bacterium</name>
    <dbReference type="NCBI Taxonomy" id="2212470"/>
    <lineage>
        <taxon>Bacteria</taxon>
        <taxon>Candidatus Eiseniibacteriota</taxon>
    </lineage>
</organism>
<sequence>MFVTFFAAVGALQSPPRAYGDTADGVQPPADSVGSASTDSSDTSGSAESEAPPAPAPPRVPPPAKAFGHLETGKGIFESTCLPCHGANAEGNKDIGAPALNRQEPWYLLAQLRKFRGGIRGAKDDDIGGQMMAPMAMALADEQAMLDVAVYVASLEGEVPARTLRGDRAAGERTFKMICAACHGANGAGRPEIRTPALAGQADWYLVGQLTKFRRGLRGYHDLDISGMQMRGMAAALSTDKAVVDVASYIASMAQ</sequence>
<keyword evidence="4" id="KW-0249">Electron transport</keyword>
<dbReference type="Proteomes" id="UP000696931">
    <property type="component" value="Unassembled WGS sequence"/>
</dbReference>
<proteinExistence type="predicted"/>
<protein>
    <submittedName>
        <fullName evidence="9">C-type cytochrome</fullName>
    </submittedName>
</protein>
<evidence type="ECO:0000256" key="5">
    <source>
        <dbReference type="ARBA" id="ARBA00023004"/>
    </source>
</evidence>
<feature type="compositionally biased region" description="Low complexity" evidence="7">
    <location>
        <begin position="30"/>
        <end position="51"/>
    </location>
</feature>
<gene>
    <name evidence="9" type="ORF">HZA61_11180</name>
</gene>
<dbReference type="GO" id="GO:0046872">
    <property type="term" value="F:metal ion binding"/>
    <property type="evidence" value="ECO:0007669"/>
    <property type="project" value="UniProtKB-KW"/>
</dbReference>
<dbReference type="GO" id="GO:0020037">
    <property type="term" value="F:heme binding"/>
    <property type="evidence" value="ECO:0007669"/>
    <property type="project" value="InterPro"/>
</dbReference>
<accession>A0A933SCJ7</accession>
<dbReference type="Pfam" id="PF00034">
    <property type="entry name" value="Cytochrom_C"/>
    <property type="match status" value="2"/>
</dbReference>
<keyword evidence="2 6" id="KW-0349">Heme</keyword>
<feature type="compositionally biased region" description="Pro residues" evidence="7">
    <location>
        <begin position="52"/>
        <end position="64"/>
    </location>
</feature>
<dbReference type="InterPro" id="IPR009056">
    <property type="entry name" value="Cyt_c-like_dom"/>
</dbReference>
<evidence type="ECO:0000256" key="1">
    <source>
        <dbReference type="ARBA" id="ARBA00022448"/>
    </source>
</evidence>
<reference evidence="9" key="1">
    <citation type="submission" date="2020-07" db="EMBL/GenBank/DDBJ databases">
        <title>Huge and variable diversity of episymbiotic CPR bacteria and DPANN archaea in groundwater ecosystems.</title>
        <authorList>
            <person name="He C.Y."/>
            <person name="Keren R."/>
            <person name="Whittaker M."/>
            <person name="Farag I.F."/>
            <person name="Doudna J."/>
            <person name="Cate J.H.D."/>
            <person name="Banfield J.F."/>
        </authorList>
    </citation>
    <scope>NUCLEOTIDE SEQUENCE</scope>
    <source>
        <strain evidence="9">NC_groundwater_1813_Pr3_B-0.1um_71_17</strain>
    </source>
</reference>
<name>A0A933SCJ7_UNCEI</name>
<evidence type="ECO:0000256" key="2">
    <source>
        <dbReference type="ARBA" id="ARBA00022617"/>
    </source>
</evidence>
<feature type="domain" description="Cytochrome c" evidence="8">
    <location>
        <begin position="68"/>
        <end position="156"/>
    </location>
</feature>
<evidence type="ECO:0000313" key="9">
    <source>
        <dbReference type="EMBL" id="MBI5170042.1"/>
    </source>
</evidence>
<dbReference type="PROSITE" id="PS51007">
    <property type="entry name" value="CYTC"/>
    <property type="match status" value="2"/>
</dbReference>
<dbReference type="AlphaFoldDB" id="A0A933SCJ7"/>
<evidence type="ECO:0000256" key="6">
    <source>
        <dbReference type="PROSITE-ProRule" id="PRU00433"/>
    </source>
</evidence>
<feature type="region of interest" description="Disordered" evidence="7">
    <location>
        <begin position="14"/>
        <end position="69"/>
    </location>
</feature>
<evidence type="ECO:0000256" key="3">
    <source>
        <dbReference type="ARBA" id="ARBA00022723"/>
    </source>
</evidence>
<dbReference type="GO" id="GO:0009055">
    <property type="term" value="F:electron transfer activity"/>
    <property type="evidence" value="ECO:0007669"/>
    <property type="project" value="InterPro"/>
</dbReference>